<evidence type="ECO:0000259" key="4">
    <source>
        <dbReference type="PROSITE" id="PS50995"/>
    </source>
</evidence>
<dbReference type="InterPro" id="IPR000835">
    <property type="entry name" value="HTH_MarR-typ"/>
</dbReference>
<dbReference type="RefSeq" id="WP_125551761.1">
    <property type="nucleotide sequence ID" value="NZ_JBHSSL010000118.1"/>
</dbReference>
<dbReference type="Gene3D" id="1.10.10.10">
    <property type="entry name" value="Winged helix-like DNA-binding domain superfamily/Winged helix DNA-binding domain"/>
    <property type="match status" value="1"/>
</dbReference>
<dbReference type="PROSITE" id="PS50995">
    <property type="entry name" value="HTH_MARR_2"/>
    <property type="match status" value="1"/>
</dbReference>
<evidence type="ECO:0000256" key="2">
    <source>
        <dbReference type="ARBA" id="ARBA00023125"/>
    </source>
</evidence>
<feature type="domain" description="HTH marR-type" evidence="4">
    <location>
        <begin position="1"/>
        <end position="137"/>
    </location>
</feature>
<keyword evidence="2" id="KW-0238">DNA-binding</keyword>
<dbReference type="PANTHER" id="PTHR33164:SF64">
    <property type="entry name" value="TRANSCRIPTIONAL REGULATOR SLYA"/>
    <property type="match status" value="1"/>
</dbReference>
<dbReference type="InterPro" id="IPR039422">
    <property type="entry name" value="MarR/SlyA-like"/>
</dbReference>
<name>A0ABW1RJA0_9LACO</name>
<dbReference type="InterPro" id="IPR036390">
    <property type="entry name" value="WH_DNA-bd_sf"/>
</dbReference>
<dbReference type="SUPFAM" id="SSF46785">
    <property type="entry name" value="Winged helix' DNA-binding domain"/>
    <property type="match status" value="1"/>
</dbReference>
<organism evidence="5 6">
    <name type="scientific">Loigolactobacillus jiayinensis</name>
    <dbReference type="NCBI Taxonomy" id="2486016"/>
    <lineage>
        <taxon>Bacteria</taxon>
        <taxon>Bacillati</taxon>
        <taxon>Bacillota</taxon>
        <taxon>Bacilli</taxon>
        <taxon>Lactobacillales</taxon>
        <taxon>Lactobacillaceae</taxon>
        <taxon>Loigolactobacillus</taxon>
    </lineage>
</organism>
<dbReference type="PRINTS" id="PR00598">
    <property type="entry name" value="HTHMARR"/>
</dbReference>
<evidence type="ECO:0000256" key="3">
    <source>
        <dbReference type="ARBA" id="ARBA00023163"/>
    </source>
</evidence>
<keyword evidence="3" id="KW-0804">Transcription</keyword>
<keyword evidence="1" id="KW-0805">Transcription regulation</keyword>
<keyword evidence="6" id="KW-1185">Reference proteome</keyword>
<comment type="caution">
    <text evidence="5">The sequence shown here is derived from an EMBL/GenBank/DDBJ whole genome shotgun (WGS) entry which is preliminary data.</text>
</comment>
<proteinExistence type="predicted"/>
<protein>
    <submittedName>
        <fullName evidence="5">MarR family winged helix-turn-helix transcriptional regulator</fullName>
    </submittedName>
</protein>
<dbReference type="EMBL" id="JBHSSL010000118">
    <property type="protein sequence ID" value="MFC6171858.1"/>
    <property type="molecule type" value="Genomic_DNA"/>
</dbReference>
<dbReference type="Proteomes" id="UP001596289">
    <property type="component" value="Unassembled WGS sequence"/>
</dbReference>
<evidence type="ECO:0000313" key="5">
    <source>
        <dbReference type="EMBL" id="MFC6171858.1"/>
    </source>
</evidence>
<sequence>MANTGYLLMSISKKLKYNLNHALTDLNITLQQWSVLQQLAHFSQTANQVTANDLATILDMDKPTISAIIKRLTAKNFIYKTKNSHDSRAFDVFLSPAGTDICARAMVISDAVLNQFMAQLSITEKDSLNQILQKLDREDLQ</sequence>
<dbReference type="SMART" id="SM00347">
    <property type="entry name" value="HTH_MARR"/>
    <property type="match status" value="1"/>
</dbReference>
<evidence type="ECO:0000256" key="1">
    <source>
        <dbReference type="ARBA" id="ARBA00023015"/>
    </source>
</evidence>
<gene>
    <name evidence="5" type="ORF">ACFQGP_14950</name>
</gene>
<reference evidence="6" key="1">
    <citation type="journal article" date="2019" name="Int. J. Syst. Evol. Microbiol.">
        <title>The Global Catalogue of Microorganisms (GCM) 10K type strain sequencing project: providing services to taxonomists for standard genome sequencing and annotation.</title>
        <authorList>
            <consortium name="The Broad Institute Genomics Platform"/>
            <consortium name="The Broad Institute Genome Sequencing Center for Infectious Disease"/>
            <person name="Wu L."/>
            <person name="Ma J."/>
        </authorList>
    </citation>
    <scope>NUCLEOTIDE SEQUENCE [LARGE SCALE GENOMIC DNA]</scope>
    <source>
        <strain evidence="6">CCM 8904</strain>
    </source>
</reference>
<dbReference type="Pfam" id="PF12802">
    <property type="entry name" value="MarR_2"/>
    <property type="match status" value="1"/>
</dbReference>
<evidence type="ECO:0000313" key="6">
    <source>
        <dbReference type="Proteomes" id="UP001596289"/>
    </source>
</evidence>
<dbReference type="PANTHER" id="PTHR33164">
    <property type="entry name" value="TRANSCRIPTIONAL REGULATOR, MARR FAMILY"/>
    <property type="match status" value="1"/>
</dbReference>
<dbReference type="InterPro" id="IPR036388">
    <property type="entry name" value="WH-like_DNA-bd_sf"/>
</dbReference>
<accession>A0ABW1RJA0</accession>